<feature type="domain" description="C2H2-type" evidence="7">
    <location>
        <begin position="973"/>
        <end position="1000"/>
    </location>
</feature>
<feature type="region of interest" description="Disordered" evidence="6">
    <location>
        <begin position="35"/>
        <end position="58"/>
    </location>
</feature>
<feature type="region of interest" description="Disordered" evidence="6">
    <location>
        <begin position="391"/>
        <end position="426"/>
    </location>
</feature>
<name>A0A7R9F0A4_9NEOP</name>
<feature type="domain" description="C2H2-type" evidence="7">
    <location>
        <begin position="485"/>
        <end position="512"/>
    </location>
</feature>
<feature type="domain" description="C2H2-type" evidence="7">
    <location>
        <begin position="860"/>
        <end position="887"/>
    </location>
</feature>
<feature type="domain" description="C2H2-type" evidence="7">
    <location>
        <begin position="1063"/>
        <end position="1086"/>
    </location>
</feature>
<reference evidence="8" key="1">
    <citation type="submission" date="2020-11" db="EMBL/GenBank/DDBJ databases">
        <authorList>
            <person name="Tran Van P."/>
        </authorList>
    </citation>
    <scope>NUCLEOTIDE SEQUENCE</scope>
</reference>
<protein>
    <recommendedName>
        <fullName evidence="7">C2H2-type domain-containing protein</fullName>
    </recommendedName>
</protein>
<dbReference type="EMBL" id="OD566792">
    <property type="protein sequence ID" value="CAD7444661.1"/>
    <property type="molecule type" value="Genomic_DNA"/>
</dbReference>
<evidence type="ECO:0000256" key="5">
    <source>
        <dbReference type="PROSITE-ProRule" id="PRU00042"/>
    </source>
</evidence>
<dbReference type="PROSITE" id="PS50157">
    <property type="entry name" value="ZINC_FINGER_C2H2_2"/>
    <property type="match status" value="11"/>
</dbReference>
<feature type="domain" description="C2H2-type" evidence="7">
    <location>
        <begin position="541"/>
        <end position="568"/>
    </location>
</feature>
<organism evidence="8">
    <name type="scientific">Timema bartmani</name>
    <dbReference type="NCBI Taxonomy" id="61472"/>
    <lineage>
        <taxon>Eukaryota</taxon>
        <taxon>Metazoa</taxon>
        <taxon>Ecdysozoa</taxon>
        <taxon>Arthropoda</taxon>
        <taxon>Hexapoda</taxon>
        <taxon>Insecta</taxon>
        <taxon>Pterygota</taxon>
        <taxon>Neoptera</taxon>
        <taxon>Polyneoptera</taxon>
        <taxon>Phasmatodea</taxon>
        <taxon>Timematodea</taxon>
        <taxon>Timematoidea</taxon>
        <taxon>Timematidae</taxon>
        <taxon>Timema</taxon>
    </lineage>
</organism>
<dbReference type="GO" id="GO:0005634">
    <property type="term" value="C:nucleus"/>
    <property type="evidence" value="ECO:0007669"/>
    <property type="project" value="TreeGrafter"/>
</dbReference>
<evidence type="ECO:0000259" key="7">
    <source>
        <dbReference type="PROSITE" id="PS50157"/>
    </source>
</evidence>
<keyword evidence="1" id="KW-0479">Metal-binding</keyword>
<evidence type="ECO:0000313" key="8">
    <source>
        <dbReference type="EMBL" id="CAD7444661.1"/>
    </source>
</evidence>
<feature type="domain" description="C2H2-type" evidence="7">
    <location>
        <begin position="1029"/>
        <end position="1061"/>
    </location>
</feature>
<dbReference type="SMART" id="SM00355">
    <property type="entry name" value="ZnF_C2H2"/>
    <property type="match status" value="14"/>
</dbReference>
<dbReference type="Pfam" id="PF00096">
    <property type="entry name" value="zf-C2H2"/>
    <property type="match status" value="2"/>
</dbReference>
<feature type="domain" description="C2H2-type" evidence="7">
    <location>
        <begin position="919"/>
        <end position="946"/>
    </location>
</feature>
<evidence type="ECO:0000256" key="3">
    <source>
        <dbReference type="ARBA" id="ARBA00022771"/>
    </source>
</evidence>
<dbReference type="Gene3D" id="3.30.160.60">
    <property type="entry name" value="Classic Zinc Finger"/>
    <property type="match status" value="7"/>
</dbReference>
<gene>
    <name evidence="8" type="ORF">TBIB3V08_LOCUS7033</name>
</gene>
<feature type="domain" description="C2H2-type" evidence="7">
    <location>
        <begin position="571"/>
        <end position="598"/>
    </location>
</feature>
<dbReference type="PANTHER" id="PTHR24379">
    <property type="entry name" value="KRAB AND ZINC FINGER DOMAIN-CONTAINING"/>
    <property type="match status" value="1"/>
</dbReference>
<feature type="compositionally biased region" description="Polar residues" evidence="6">
    <location>
        <begin position="392"/>
        <end position="414"/>
    </location>
</feature>
<dbReference type="AlphaFoldDB" id="A0A7R9F0A4"/>
<evidence type="ECO:0000256" key="4">
    <source>
        <dbReference type="ARBA" id="ARBA00022833"/>
    </source>
</evidence>
<dbReference type="InterPro" id="IPR036236">
    <property type="entry name" value="Znf_C2H2_sf"/>
</dbReference>
<sequence>MELKRFSCHGYSCDDDANSLGVDLLPRVERKKAGKADFMNNRNDNASSDEGEEMELPEKPISTSTQAMDHIEELRRLFERQHNSCYVKMRESRHSESKAKAAIGSNKFEGLLQMTCEMKSQKSPALRWTMMEGSLLPAASTILAASEDLLNMISCKCKIATSKDCDVKSCQCKQAGLHCSSVLFALERRVRIRHLLRTLKMMVSVNNCVLNTSRSDFGRFDAKDTLLVNTNFLRRDPPIINTVNPFRLDEPRLIYNLLEMESNPENVNTSSSNEEKDFTVEPLRLSEEEEFSNPTVECCGPHNSGRYLEVQDDNFKDKPVKERERCETSPHDLDIRENHLQFKQTRLEPRPPHQSRSNQRQAMARIPLKIQIQDFDSEIIRFDPSPFKKPSISLSVDQPSSAQSNNYVSSFPSDETSEDTVGSVETPGKCDICSEILKSETSLKRHIAFHSEQKTCYRCTECGDVFASKTGLSCHGKTHKDHPSDRCDECGKIFSSVCTSLSHKSSHHGEHSKKGNCNICDKKVFNLYHHKLRFHGKEVQYQCETCGKYFPNTVLFQDHLKIHLNRTARSYPCDMCARIFSSRVSLQGHKDRHKGYKRYLCDIEFGIFSYPEECFLYHEERYKTEKVMEVDHNLPEDHNVQSCLGDSLLNTTLYLDQIKRARNKLKVYDKREILYKANKNKAWINTLPNLSKIKTYMNQQERMLISTNVSFEDDSKQISLDNCLSGIESSISIKEEHTANSAENNMCIEDNNLLQKNYDVQKILSSQKYIKSTALMKLIKNMIGTGKMEISLATNTDKGNHSSQLLLPTKADNLENNPHSSQIKQHLTLVFKCLGCQKYFSDPYKAKRHIISDTCKQEAYLCEHCGATFFSNEYYQRHKSSHLEKYFSFCKTCNKIIFVDTKYLPKKYSENNTGNCPHFSCEVCNKVYHSYASFRNHTRDHKRKSEAKLCEVCGKKTIFFNSHYVKHIKERKFECMICLKTFMTDSHLQSHFMTHTGYRPVNCNICGDEFRSKTHLKRHQLLHTGGYTSKCNYCNYKFLQNSNFRLHLRTFACKPTSNEKPVFSCSHCGREFSKKMYVISHLTSHT</sequence>
<dbReference type="GO" id="GO:0000977">
    <property type="term" value="F:RNA polymerase II transcription regulatory region sequence-specific DNA binding"/>
    <property type="evidence" value="ECO:0007669"/>
    <property type="project" value="TreeGrafter"/>
</dbReference>
<feature type="domain" description="C2H2-type" evidence="7">
    <location>
        <begin position="428"/>
        <end position="455"/>
    </location>
</feature>
<keyword evidence="2" id="KW-0677">Repeat</keyword>
<dbReference type="FunFam" id="3.30.160.60:FF:002343">
    <property type="entry name" value="Zinc finger protein 33A"/>
    <property type="match status" value="1"/>
</dbReference>
<dbReference type="SUPFAM" id="SSF57667">
    <property type="entry name" value="beta-beta-alpha zinc fingers"/>
    <property type="match status" value="6"/>
</dbReference>
<dbReference type="GO" id="GO:0008270">
    <property type="term" value="F:zinc ion binding"/>
    <property type="evidence" value="ECO:0007669"/>
    <property type="project" value="UniProtKB-KW"/>
</dbReference>
<keyword evidence="4" id="KW-0862">Zinc</keyword>
<dbReference type="GO" id="GO:0000981">
    <property type="term" value="F:DNA-binding transcription factor activity, RNA polymerase II-specific"/>
    <property type="evidence" value="ECO:0007669"/>
    <property type="project" value="TreeGrafter"/>
</dbReference>
<feature type="domain" description="C2H2-type" evidence="7">
    <location>
        <begin position="457"/>
        <end position="484"/>
    </location>
</feature>
<proteinExistence type="predicted"/>
<accession>A0A7R9F0A4</accession>
<evidence type="ECO:0000256" key="2">
    <source>
        <dbReference type="ARBA" id="ARBA00022737"/>
    </source>
</evidence>
<dbReference type="PANTHER" id="PTHR24379:SF127">
    <property type="entry name" value="BLOODY FINGERS-RELATED"/>
    <property type="match status" value="1"/>
</dbReference>
<evidence type="ECO:0000256" key="6">
    <source>
        <dbReference type="SAM" id="MobiDB-lite"/>
    </source>
</evidence>
<dbReference type="PROSITE" id="PS00028">
    <property type="entry name" value="ZINC_FINGER_C2H2_1"/>
    <property type="match status" value="10"/>
</dbReference>
<dbReference type="InterPro" id="IPR013087">
    <property type="entry name" value="Znf_C2H2_type"/>
</dbReference>
<feature type="domain" description="C2H2-type" evidence="7">
    <location>
        <begin position="1001"/>
        <end position="1028"/>
    </location>
</feature>
<evidence type="ECO:0000256" key="1">
    <source>
        <dbReference type="ARBA" id="ARBA00022723"/>
    </source>
</evidence>
<keyword evidence="3 5" id="KW-0863">Zinc-finger</keyword>